<evidence type="ECO:0000313" key="2">
    <source>
        <dbReference type="EMBL" id="GIP53633.1"/>
    </source>
</evidence>
<evidence type="ECO:0000313" key="3">
    <source>
        <dbReference type="Proteomes" id="UP000679992"/>
    </source>
</evidence>
<feature type="signal peptide" evidence="1">
    <location>
        <begin position="1"/>
        <end position="18"/>
    </location>
</feature>
<gene>
    <name evidence="2" type="ORF">J42TS3_26680</name>
</gene>
<evidence type="ECO:0008006" key="4">
    <source>
        <dbReference type="Google" id="ProtNLM"/>
    </source>
</evidence>
<accession>A0ABQ4MCG7</accession>
<organism evidence="2 3">
    <name type="scientific">Paenibacillus vini</name>
    <dbReference type="NCBI Taxonomy" id="1476024"/>
    <lineage>
        <taxon>Bacteria</taxon>
        <taxon>Bacillati</taxon>
        <taxon>Bacillota</taxon>
        <taxon>Bacilli</taxon>
        <taxon>Bacillales</taxon>
        <taxon>Paenibacillaceae</taxon>
        <taxon>Paenibacillus</taxon>
    </lineage>
</organism>
<proteinExistence type="predicted"/>
<dbReference type="RefSeq" id="WP_213655134.1">
    <property type="nucleotide sequence ID" value="NZ_BOSL01000007.1"/>
</dbReference>
<comment type="caution">
    <text evidence="2">The sequence shown here is derived from an EMBL/GenBank/DDBJ whole genome shotgun (WGS) entry which is preliminary data.</text>
</comment>
<sequence length="154" mass="17060">MKKILFLFILLAIGLITGCNEHNESDWKLSSTFGVPYTDDQGVERSFTLRGIENKLGITDAPLTVGVSQKVVWHFWDQEDNLIGKSFKVDGISAKTGEQVTLFESDPLVLAPNLGATTSLPSGIKLTSTGLWKLNIYLDNEHYESLFVEGKEPN</sequence>
<evidence type="ECO:0000256" key="1">
    <source>
        <dbReference type="SAM" id="SignalP"/>
    </source>
</evidence>
<dbReference type="Pfam" id="PF16167">
    <property type="entry name" value="DUF4871"/>
    <property type="match status" value="1"/>
</dbReference>
<dbReference type="Gene3D" id="2.60.40.3830">
    <property type="match status" value="1"/>
</dbReference>
<feature type="chain" id="PRO_5047360687" description="DUF4871 domain-containing protein" evidence="1">
    <location>
        <begin position="19"/>
        <end position="154"/>
    </location>
</feature>
<protein>
    <recommendedName>
        <fullName evidence="4">DUF4871 domain-containing protein</fullName>
    </recommendedName>
</protein>
<dbReference type="PROSITE" id="PS51257">
    <property type="entry name" value="PROKAR_LIPOPROTEIN"/>
    <property type="match status" value="1"/>
</dbReference>
<keyword evidence="3" id="KW-1185">Reference proteome</keyword>
<dbReference type="Proteomes" id="UP000679992">
    <property type="component" value="Unassembled WGS sequence"/>
</dbReference>
<dbReference type="EMBL" id="BOSL01000007">
    <property type="protein sequence ID" value="GIP53633.1"/>
    <property type="molecule type" value="Genomic_DNA"/>
</dbReference>
<keyword evidence="1" id="KW-0732">Signal</keyword>
<reference evidence="2 3" key="1">
    <citation type="submission" date="2021-03" db="EMBL/GenBank/DDBJ databases">
        <title>Antimicrobial resistance genes in bacteria isolated from Japanese honey, and their potential for conferring macrolide and lincosamide resistance in the American foulbrood pathogen Paenibacillus larvae.</title>
        <authorList>
            <person name="Okamoto M."/>
            <person name="Kumagai M."/>
            <person name="Kanamori H."/>
            <person name="Takamatsu D."/>
        </authorList>
    </citation>
    <scope>NUCLEOTIDE SEQUENCE [LARGE SCALE GENOMIC DNA]</scope>
    <source>
        <strain evidence="2 3">J42TS3</strain>
    </source>
</reference>
<name>A0ABQ4MCG7_9BACL</name>
<dbReference type="InterPro" id="IPR032366">
    <property type="entry name" value="DUF4871"/>
</dbReference>